<dbReference type="Pfam" id="PF13872">
    <property type="entry name" value="AAA_34"/>
    <property type="match status" value="1"/>
</dbReference>
<dbReference type="InParanoid" id="T1EE83"/>
<dbReference type="FunFam" id="3.40.50.300:FF:003990">
    <property type="entry name" value="Si:ch73-63e15.2"/>
    <property type="match status" value="1"/>
</dbReference>
<reference evidence="9" key="3">
    <citation type="submission" date="2015-06" db="UniProtKB">
        <authorList>
            <consortium name="EnsemblMetazoa"/>
        </authorList>
    </citation>
    <scope>IDENTIFICATION</scope>
</reference>
<dbReference type="InterPro" id="IPR001650">
    <property type="entry name" value="Helicase_C-like"/>
</dbReference>
<dbReference type="InterPro" id="IPR057332">
    <property type="entry name" value="SBNO_a/b_dom"/>
</dbReference>
<dbReference type="RefSeq" id="XP_009023018.1">
    <property type="nucleotide sequence ID" value="XM_009024770.1"/>
</dbReference>
<evidence type="ECO:0000256" key="2">
    <source>
        <dbReference type="ARBA" id="ARBA00006992"/>
    </source>
</evidence>
<dbReference type="GO" id="GO:0042393">
    <property type="term" value="F:histone binding"/>
    <property type="evidence" value="ECO:0000318"/>
    <property type="project" value="GO_Central"/>
</dbReference>
<dbReference type="FunCoup" id="T1EE83">
    <property type="interactions" value="1539"/>
</dbReference>
<organism evidence="9 10">
    <name type="scientific">Helobdella robusta</name>
    <name type="common">Californian leech</name>
    <dbReference type="NCBI Taxonomy" id="6412"/>
    <lineage>
        <taxon>Eukaryota</taxon>
        <taxon>Metazoa</taxon>
        <taxon>Spiralia</taxon>
        <taxon>Lophotrochozoa</taxon>
        <taxon>Annelida</taxon>
        <taxon>Clitellata</taxon>
        <taxon>Hirudinea</taxon>
        <taxon>Rhynchobdellida</taxon>
        <taxon>Glossiphoniidae</taxon>
        <taxon>Helobdella</taxon>
    </lineage>
</organism>
<keyword evidence="3 5" id="KW-0175">Coiled coil</keyword>
<keyword evidence="10" id="KW-1185">Reference proteome</keyword>
<dbReference type="InterPro" id="IPR026937">
    <property type="entry name" value="SBNO_Helicase_C_dom"/>
</dbReference>
<feature type="compositionally biased region" description="Basic residues" evidence="6">
    <location>
        <begin position="548"/>
        <end position="573"/>
    </location>
</feature>
<evidence type="ECO:0000256" key="5">
    <source>
        <dbReference type="SAM" id="Coils"/>
    </source>
</evidence>
<accession>T1EE83</accession>
<name>T1EE83_HELRO</name>
<comment type="similarity">
    <text evidence="2">Belongs to the SBNO family.</text>
</comment>
<dbReference type="Proteomes" id="UP000015101">
    <property type="component" value="Unassembled WGS sequence"/>
</dbReference>
<dbReference type="OrthoDB" id="421838at2759"/>
<evidence type="ECO:0000256" key="4">
    <source>
        <dbReference type="ARBA" id="ARBA00023242"/>
    </source>
</evidence>
<dbReference type="FunFam" id="3.40.50.300:FF:000282">
    <property type="entry name" value="Strawberry notch homolog 1 (Drosophila)"/>
    <property type="match status" value="1"/>
</dbReference>
<dbReference type="AlphaFoldDB" id="T1EE83"/>
<dbReference type="InterPro" id="IPR039187">
    <property type="entry name" value="SNO_AAA"/>
</dbReference>
<protein>
    <recommendedName>
        <fullName evidence="7">Helicase C-terminal domain-containing protein</fullName>
    </recommendedName>
</protein>
<dbReference type="PANTHER" id="PTHR12706:SF30">
    <property type="entry name" value="PROTEIN STRAWBERRY NOTCH-RELATED"/>
    <property type="match status" value="1"/>
</dbReference>
<dbReference type="InterPro" id="IPR027417">
    <property type="entry name" value="P-loop_NTPase"/>
</dbReference>
<evidence type="ECO:0000256" key="1">
    <source>
        <dbReference type="ARBA" id="ARBA00004123"/>
    </source>
</evidence>
<dbReference type="EMBL" id="KB097143">
    <property type="protein sequence ID" value="ESN99118.1"/>
    <property type="molecule type" value="Genomic_DNA"/>
</dbReference>
<comment type="subcellular location">
    <subcellularLocation>
        <location evidence="1">Nucleus</location>
    </subcellularLocation>
</comment>
<dbReference type="PANTHER" id="PTHR12706">
    <property type="entry name" value="STRAWBERRY NOTCH-RELATED"/>
    <property type="match status" value="1"/>
</dbReference>
<dbReference type="Pfam" id="PF13871">
    <property type="entry name" value="Helicase_C_4"/>
    <property type="match status" value="1"/>
</dbReference>
<dbReference type="GO" id="GO:0009967">
    <property type="term" value="P:positive regulation of signal transduction"/>
    <property type="evidence" value="ECO:0007669"/>
    <property type="project" value="UniProtKB-ARBA"/>
</dbReference>
<evidence type="ECO:0000256" key="3">
    <source>
        <dbReference type="ARBA" id="ARBA00023054"/>
    </source>
</evidence>
<feature type="compositionally biased region" description="Acidic residues" evidence="6">
    <location>
        <begin position="580"/>
        <end position="602"/>
    </location>
</feature>
<dbReference type="eggNOG" id="KOG1513">
    <property type="taxonomic scope" value="Eukaryota"/>
</dbReference>
<dbReference type="EnsemblMetazoa" id="HelroT107165">
    <property type="protein sequence ID" value="HelroP107165"/>
    <property type="gene ID" value="HelroG107165"/>
</dbReference>
<dbReference type="InterPro" id="IPR026741">
    <property type="entry name" value="SNO"/>
</dbReference>
<dbReference type="Pfam" id="PF25373">
    <property type="entry name" value="SBNO"/>
    <property type="match status" value="1"/>
</dbReference>
<keyword evidence="4" id="KW-0539">Nucleus</keyword>
<evidence type="ECO:0000256" key="6">
    <source>
        <dbReference type="SAM" id="MobiDB-lite"/>
    </source>
</evidence>
<dbReference type="GeneID" id="20194885"/>
<dbReference type="EMBL" id="AMQM01001117">
    <property type="status" value="NOT_ANNOTATED_CDS"/>
    <property type="molecule type" value="Genomic_DNA"/>
</dbReference>
<dbReference type="GO" id="GO:0031490">
    <property type="term" value="F:chromatin DNA binding"/>
    <property type="evidence" value="ECO:0000318"/>
    <property type="project" value="GO_Central"/>
</dbReference>
<feature type="region of interest" description="Disordered" evidence="6">
    <location>
        <begin position="467"/>
        <end position="607"/>
    </location>
</feature>
<evidence type="ECO:0000313" key="9">
    <source>
        <dbReference type="EnsemblMetazoa" id="HelroP107165"/>
    </source>
</evidence>
<dbReference type="PROSITE" id="PS51194">
    <property type="entry name" value="HELICASE_CTER"/>
    <property type="match status" value="1"/>
</dbReference>
<evidence type="ECO:0000259" key="7">
    <source>
        <dbReference type="PROSITE" id="PS51194"/>
    </source>
</evidence>
<dbReference type="STRING" id="6412.T1EE83"/>
<feature type="compositionally biased region" description="Acidic residues" evidence="6">
    <location>
        <begin position="497"/>
        <end position="524"/>
    </location>
</feature>
<feature type="compositionally biased region" description="Low complexity" evidence="6">
    <location>
        <begin position="467"/>
        <end position="482"/>
    </location>
</feature>
<dbReference type="CTD" id="20194885"/>
<reference evidence="8 10" key="2">
    <citation type="journal article" date="2013" name="Nature">
        <title>Insights into bilaterian evolution from three spiralian genomes.</title>
        <authorList>
            <person name="Simakov O."/>
            <person name="Marletaz F."/>
            <person name="Cho S.J."/>
            <person name="Edsinger-Gonzales E."/>
            <person name="Havlak P."/>
            <person name="Hellsten U."/>
            <person name="Kuo D.H."/>
            <person name="Larsson T."/>
            <person name="Lv J."/>
            <person name="Arendt D."/>
            <person name="Savage R."/>
            <person name="Osoegawa K."/>
            <person name="de Jong P."/>
            <person name="Grimwood J."/>
            <person name="Chapman J.A."/>
            <person name="Shapiro H."/>
            <person name="Aerts A."/>
            <person name="Otillar R.P."/>
            <person name="Terry A.Y."/>
            <person name="Boore J.L."/>
            <person name="Grigoriev I.V."/>
            <person name="Lindberg D.R."/>
            <person name="Seaver E.C."/>
            <person name="Weisblat D.A."/>
            <person name="Putnam N.H."/>
            <person name="Rokhsar D.S."/>
        </authorList>
    </citation>
    <scope>NUCLEOTIDE SEQUENCE</scope>
</reference>
<feature type="coiled-coil region" evidence="5">
    <location>
        <begin position="1218"/>
        <end position="1252"/>
    </location>
</feature>
<evidence type="ECO:0000313" key="8">
    <source>
        <dbReference type="EMBL" id="ESN99118.1"/>
    </source>
</evidence>
<dbReference type="HOGENOM" id="CLU_000212_2_2_1"/>
<evidence type="ECO:0000313" key="10">
    <source>
        <dbReference type="Proteomes" id="UP000015101"/>
    </source>
</evidence>
<dbReference type="GO" id="GO:0006355">
    <property type="term" value="P:regulation of DNA-templated transcription"/>
    <property type="evidence" value="ECO:0000318"/>
    <property type="project" value="GO_Central"/>
</dbReference>
<feature type="domain" description="Helicase C-terminal" evidence="7">
    <location>
        <begin position="619"/>
        <end position="803"/>
    </location>
</feature>
<gene>
    <name evidence="9" type="primary">20194885</name>
    <name evidence="8" type="ORF">HELRODRAFT_107165</name>
</gene>
<sequence>MNLFDEEVEEEELGHAETYSDYMPTKLKMGCKHPDPVVESASLSSVESPDVTYCLSIPDICIERGLLSAVQLESITYACQKHESLLPNGERVGFLVGDGAGVGKGRMIAGIIYENYLCGRRRSLWFVLVSNDLKVDAERDLRDIGASEIEVHSLNKFKYAKISSRINGKVKKGVIFATYSSLIGESKINNKYRTRLKQLIQWLGKEFDGLIIFDECHRAKNLFPNGSSKPTKTGQTVVELQNKLPKSRVVYASATGASEPRNMAYMVRLGLWGPGTPFREFSDYIQAVEKRGVGAMEMVAMEMKQRGTYVARQLSFKGVSFHVEEVEISEEYINVYNKSVQLWVEARDKFQQAAELLGIENRVHKTMWGQFWSSHQRFFKYLCISVKVQHCVSLANAAIAKGKSVVIGLQSTGESRTLEMVDEKGDELNDFVSTAKGVFQKLVESHFPSPDRQGAVEYFTNGGLPLSSTVNNVNSRTSSPSVMASNKRKKMKINSSDENEDDDDKSSSSDDDDDDEDEDEDDSDRSESDSNPFARASDSDDDVPWMRKSNKKKKKKLNKKKVKKNKKKKKRSGKSNGKCDDDEDNSGSEDENSDEDDDEDYDKDNSVDNYANVEKVLKLKQQLLDKIELLGRVLPANALDDLIDKLGGTSHVAEMTGRKGRIVCLKDGTIRYERRSEMDVPLEIINLTEKQRFMDGEKDIAIISEAASSGISLQADRRVANQKRRVHITLELPWSADRAIQQFGRTHRSNQVSAPEYIFLISELAGERRFASTVAKRLECLGALTQGDRRAAETRDLSQFNIDNKYGQTALEAVMKSVISHDNALVPTPSHYSGNFFHDVQKSLVGVGLLNPAQTGFSLDKESYNISKFLNRILGIEVETQNALFEYFTSTMKAIVMKAKRDGKWDLGILDLGSSGEKVVEQSCRDFHGLFSGFKTKVTLNKISVERGLSWADAERLSELHIGNEDGFYESKQSFVDNRRLYVLALSTKRQHHSYQHKKELLFKIYKANTGLQSNLWTLQELKKKFNKVFDAERVKQSWEEQYNFSEHHCLHVFQYGQCHKASTCEIGRRSRIYHVLSGSVLSVWTSVERVLASLPTGQASRMQIIRLRTTNNRRIVGTLIHPAAIEPLTQLLSSGRIEDNHQQSALPAVQHQPSASLSMMSVRNNMPNNFHSASNLLNLQQNQQRRMLLQQQLRPQSTHLQQQQQQQQQQQPLLQQQQQQQQQLLQQQQQNKSLQQQYSQQQQLLQQQRLRTTLLLNPQHNPSFNIKFR</sequence>
<dbReference type="Gene3D" id="3.40.50.300">
    <property type="entry name" value="P-loop containing nucleotide triphosphate hydrolases"/>
    <property type="match status" value="2"/>
</dbReference>
<proteinExistence type="inferred from homology"/>
<dbReference type="OMA" id="VSQMWMN"/>
<reference evidence="10" key="1">
    <citation type="submission" date="2012-12" db="EMBL/GenBank/DDBJ databases">
        <authorList>
            <person name="Hellsten U."/>
            <person name="Grimwood J."/>
            <person name="Chapman J.A."/>
            <person name="Shapiro H."/>
            <person name="Aerts A."/>
            <person name="Otillar R.P."/>
            <person name="Terry A.Y."/>
            <person name="Boore J.L."/>
            <person name="Simakov O."/>
            <person name="Marletaz F."/>
            <person name="Cho S.-J."/>
            <person name="Edsinger-Gonzales E."/>
            <person name="Havlak P."/>
            <person name="Kuo D.-H."/>
            <person name="Larsson T."/>
            <person name="Lv J."/>
            <person name="Arendt D."/>
            <person name="Savage R."/>
            <person name="Osoegawa K."/>
            <person name="de Jong P."/>
            <person name="Lindberg D.R."/>
            <person name="Seaver E.C."/>
            <person name="Weisblat D.A."/>
            <person name="Putnam N.H."/>
            <person name="Grigoriev I.V."/>
            <person name="Rokhsar D.S."/>
        </authorList>
    </citation>
    <scope>NUCLEOTIDE SEQUENCE</scope>
</reference>
<dbReference type="GO" id="GO:0005634">
    <property type="term" value="C:nucleus"/>
    <property type="evidence" value="ECO:0000318"/>
    <property type="project" value="GO_Central"/>
</dbReference>
<dbReference type="SUPFAM" id="SSF52540">
    <property type="entry name" value="P-loop containing nucleoside triphosphate hydrolases"/>
    <property type="match status" value="2"/>
</dbReference>
<dbReference type="KEGG" id="hro:HELRODRAFT_107165"/>